<evidence type="ECO:0000313" key="3">
    <source>
        <dbReference type="EMBL" id="XBH05855.1"/>
    </source>
</evidence>
<proteinExistence type="predicted"/>
<feature type="region of interest" description="Disordered" evidence="1">
    <location>
        <begin position="484"/>
        <end position="505"/>
    </location>
</feature>
<keyword evidence="2" id="KW-0472">Membrane</keyword>
<keyword evidence="2" id="KW-1133">Transmembrane helix</keyword>
<dbReference type="RefSeq" id="WP_406698706.1">
    <property type="nucleotide sequence ID" value="NZ_CP155447.1"/>
</dbReference>
<keyword evidence="2" id="KW-0812">Transmembrane</keyword>
<dbReference type="GO" id="GO:0005886">
    <property type="term" value="C:plasma membrane"/>
    <property type="evidence" value="ECO:0007669"/>
    <property type="project" value="TreeGrafter"/>
</dbReference>
<name>A0AAU7CLE0_9BACT</name>
<dbReference type="EMBL" id="CP155447">
    <property type="protein sequence ID" value="XBH05855.1"/>
    <property type="molecule type" value="Genomic_DNA"/>
</dbReference>
<dbReference type="PANTHER" id="PTHR30441:SF8">
    <property type="entry name" value="DUF748 DOMAIN-CONTAINING PROTEIN"/>
    <property type="match status" value="1"/>
</dbReference>
<accession>A0AAU7CLE0</accession>
<dbReference type="PANTHER" id="PTHR30441">
    <property type="entry name" value="DUF748 DOMAIN-CONTAINING PROTEIN"/>
    <property type="match status" value="1"/>
</dbReference>
<protein>
    <submittedName>
        <fullName evidence="3">AsmA-like C-terminal region-containing protein</fullName>
    </submittedName>
</protein>
<evidence type="ECO:0000256" key="1">
    <source>
        <dbReference type="SAM" id="MobiDB-lite"/>
    </source>
</evidence>
<evidence type="ECO:0000256" key="2">
    <source>
        <dbReference type="SAM" id="Phobius"/>
    </source>
</evidence>
<organism evidence="3">
    <name type="scientific">Singulisphaera sp. Ch08</name>
    <dbReference type="NCBI Taxonomy" id="3120278"/>
    <lineage>
        <taxon>Bacteria</taxon>
        <taxon>Pseudomonadati</taxon>
        <taxon>Planctomycetota</taxon>
        <taxon>Planctomycetia</taxon>
        <taxon>Isosphaerales</taxon>
        <taxon>Isosphaeraceae</taxon>
        <taxon>Singulisphaera</taxon>
    </lineage>
</organism>
<feature type="transmembrane region" description="Helical" evidence="2">
    <location>
        <begin position="12"/>
        <end position="33"/>
    </location>
</feature>
<dbReference type="AlphaFoldDB" id="A0AAU7CLE0"/>
<dbReference type="InterPro" id="IPR052894">
    <property type="entry name" value="AsmA-related"/>
</dbReference>
<feature type="compositionally biased region" description="Basic and acidic residues" evidence="1">
    <location>
        <begin position="490"/>
        <end position="500"/>
    </location>
</feature>
<dbReference type="GO" id="GO:0090313">
    <property type="term" value="P:regulation of protein targeting to membrane"/>
    <property type="evidence" value="ECO:0007669"/>
    <property type="project" value="TreeGrafter"/>
</dbReference>
<gene>
    <name evidence="3" type="ORF">V5E97_07445</name>
</gene>
<reference evidence="3" key="1">
    <citation type="submission" date="2024-05" db="EMBL/GenBank/DDBJ databases">
        <title>Planctomycetes of the genus Singulisphaera possess chitinolytic capabilities.</title>
        <authorList>
            <person name="Ivanova A."/>
        </authorList>
    </citation>
    <scope>NUCLEOTIDE SEQUENCE</scope>
    <source>
        <strain evidence="3">Ch08T</strain>
    </source>
</reference>
<sequence length="1065" mass="117666">MLTRHRVWKALFWGTFFILTCLGGVIGFAYWYATDSETVAALINSESKRFLPGSDVIVGRARIRPLLGEIKLSHLQINQTIDTGPFQTLRLPWMLIQYNARAMFKGKFEPVKVVISQPRLRLRQRKDGTWNLQGLLADPWPGPMMKTPPILIQNGTVELVDSDASRSPEILSDVTIEIESAGSKIVKFEGSAKGDAFNRLALKGKFDLGSGRLIELNGDVARLAISATLRSRLPAELRSVADQVGMTGGEIDLRIGQVSYNPKASPAIRYDLGIQIRSGIWDCPHLPFTINDLSASLAIRDGVIQIERATGVNGPTTVRIEESWVVLGDFERAPLSLLLYVNELELDKRLRAWTPPKFLPLWHDFSPSGRVKGAVKLVRDREGGPLGFGWTVDCLDVAMVYRFFKYPLDHVRGRLTCENNQIHVNLQTLVGGKPLTATGTIDNPGEDAHVQLHFEGEAMPIDKALFDAMPPEINKVVGEFHPTGSVRGKASIERTRRTSPDDPPQGKVAIHAFLDLNENCSIKWDGLPYPVSNLTGQLELHPDKWIFRNMKGRNGQAELTGSGVVEKLPGPGPGDRLAVDLSMRAEKLPFDEQLYDALQPAWQKSWQTLNPNGSSNVEAEIHVRPDQREQYHLVIDPRPETTVQLKFGPPRQPGGKDTSGIFTLRMDKVKGRFVSDNGVVNMEDVSFMFYGSPVKFAHGRVLVEDSGQFQLNVEKVAVEKLRLDHEELVTIMPPVMKEFARRLDQGRPIAKMSGDLGLSWSGKSHESVLCDWNNVLVILNDNTIKAGIPLEHLQGQLDNVHGRFDGQSLEVSGALNLASVSLLGQQITKLESPFEVGQGKAELRSIRGNLLDGVVSGRFGVTLDDTPRYDTQLTLQGADLQRYAETLNGHQTYRGLVSGRLSLNGMGNDLRTLRGDGVAHVERGNLGELPFVFKLVDSLKSLKVSPGSKALFDEADVSLKIHNGESVLDSIKLIGNVISFKGKGTMDVQGHLNLKLNPLAGRDRFHVPFLSEAIREASGQLFVVSVRGPLAFPKFDITPLPSVTDSVRSMSIGKGRNKRDESEVR</sequence>